<sequence>MLYEQQFNDLCEIDCSLLLPSLTFRSTSSGSLSWLDYIWISPSFSIPHLWSSVSDLTDIFSTDHFLITAHFDFLAFREQHHQFKTALLSAGHSHFLKKTIFLMKLKTIPHELQPYIHLSYSLDHFIMSLRKLTSISRLTTSWSRFFNNFEPAFQKLFPNHSGLLNSLSHPLQLPIIFNSSNRILGSIPQIFTEVKAVPFSQQYLGI</sequence>
<name>A0A916E6L3_9GLOM</name>
<reference evidence="1" key="1">
    <citation type="submission" date="2020-05" db="EMBL/GenBank/DDBJ databases">
        <authorList>
            <person name="Rincon C."/>
            <person name="Sanders R I."/>
            <person name="Robbins C."/>
            <person name="Chaturvedi A."/>
        </authorList>
    </citation>
    <scope>NUCLEOTIDE SEQUENCE</scope>
    <source>
        <strain evidence="1">CHB12</strain>
    </source>
</reference>
<dbReference type="EMBL" id="CAGKOT010000013">
    <property type="protein sequence ID" value="CAB5358769.1"/>
    <property type="molecule type" value="Genomic_DNA"/>
</dbReference>
<gene>
    <name evidence="1" type="ORF">CHRIB12_LOCUS7393</name>
</gene>
<accession>A0A916E6L3</accession>
<dbReference type="Proteomes" id="UP000684084">
    <property type="component" value="Unassembled WGS sequence"/>
</dbReference>
<proteinExistence type="predicted"/>
<evidence type="ECO:0000313" key="2">
    <source>
        <dbReference type="Proteomes" id="UP000684084"/>
    </source>
</evidence>
<protein>
    <submittedName>
        <fullName evidence="1">Uncharacterized protein</fullName>
    </submittedName>
</protein>
<organism evidence="1 2">
    <name type="scientific">Rhizophagus irregularis</name>
    <dbReference type="NCBI Taxonomy" id="588596"/>
    <lineage>
        <taxon>Eukaryota</taxon>
        <taxon>Fungi</taxon>
        <taxon>Fungi incertae sedis</taxon>
        <taxon>Mucoromycota</taxon>
        <taxon>Glomeromycotina</taxon>
        <taxon>Glomeromycetes</taxon>
        <taxon>Glomerales</taxon>
        <taxon>Glomeraceae</taxon>
        <taxon>Rhizophagus</taxon>
    </lineage>
</organism>
<comment type="caution">
    <text evidence="1">The sequence shown here is derived from an EMBL/GenBank/DDBJ whole genome shotgun (WGS) entry which is preliminary data.</text>
</comment>
<dbReference type="OrthoDB" id="10271581at2759"/>
<dbReference type="AlphaFoldDB" id="A0A916E6L3"/>
<evidence type="ECO:0000313" key="1">
    <source>
        <dbReference type="EMBL" id="CAB5358769.1"/>
    </source>
</evidence>